<dbReference type="Proteomes" id="UP000238916">
    <property type="component" value="Unassembled WGS sequence"/>
</dbReference>
<evidence type="ECO:0000256" key="1">
    <source>
        <dbReference type="SAM" id="Coils"/>
    </source>
</evidence>
<dbReference type="EMBL" id="OMOF01000590">
    <property type="protein sequence ID" value="SPF53044.1"/>
    <property type="molecule type" value="Genomic_DNA"/>
</dbReference>
<keyword evidence="1" id="KW-0175">Coiled coil</keyword>
<sequence>MDNIQYDPEQILNGFPEDVLKELAKKLKRRLRQTKNDIIQEILSPPKGKSEATLKVWQEINWQLRKELELFSQDENMIFSGVNVPVEERFKVGYMFTLSSNPEIKARGEILYREAEKNKEQDTENAVALITENITEIGAREAEEIIDVREVEEMIDIREAEEIIDVREVEEMIDIRVAEEMIDVSEVEEMIDVSEAEEMIDVSEVEEMIETREVEEMIDAREAEEMIDVTFGLKIPSEALLTEENEELQKRIRILENELRKAIAEGLKTKEQLEKIKIDMVALRSQWVREKEETGKQRIRVRDLEGELAEKEKEIEVLRQKLEQRKTLAPSKTKEQIQRRDLQKTKGEPCGEIDLALYQGRKALIFAERDNEVDIRLNALGIIPIWAMEIDWNRPRRRMSTCEIVLYKMNEKRLKKLDEIRDIARYWNIPCNELLNI</sequence>
<feature type="coiled-coil region" evidence="1">
    <location>
        <begin position="238"/>
        <end position="272"/>
    </location>
</feature>
<dbReference type="OrthoDB" id="1792966at2"/>
<gene>
    <name evidence="2" type="ORF">SBF1_630009</name>
</gene>
<name>A0A2U3LMJ6_9FIRM</name>
<organism evidence="2 3">
    <name type="scientific">Candidatus Desulfosporosinus infrequens</name>
    <dbReference type="NCBI Taxonomy" id="2043169"/>
    <lineage>
        <taxon>Bacteria</taxon>
        <taxon>Bacillati</taxon>
        <taxon>Bacillota</taxon>
        <taxon>Clostridia</taxon>
        <taxon>Eubacteriales</taxon>
        <taxon>Desulfitobacteriaceae</taxon>
        <taxon>Desulfosporosinus</taxon>
    </lineage>
</organism>
<evidence type="ECO:0000313" key="3">
    <source>
        <dbReference type="Proteomes" id="UP000238916"/>
    </source>
</evidence>
<accession>A0A2U3LMJ6</accession>
<protein>
    <submittedName>
        <fullName evidence="2">Uncharacterized protein</fullName>
    </submittedName>
</protein>
<feature type="coiled-coil region" evidence="1">
    <location>
        <begin position="301"/>
        <end position="328"/>
    </location>
</feature>
<evidence type="ECO:0000313" key="2">
    <source>
        <dbReference type="EMBL" id="SPF53044.1"/>
    </source>
</evidence>
<reference evidence="3" key="1">
    <citation type="submission" date="2018-02" db="EMBL/GenBank/DDBJ databases">
        <authorList>
            <person name="Hausmann B."/>
        </authorList>
    </citation>
    <scope>NUCLEOTIDE SEQUENCE [LARGE SCALE GENOMIC DNA]</scope>
    <source>
        <strain evidence="3">Peat soil MAG SbF1</strain>
    </source>
</reference>
<proteinExistence type="predicted"/>
<dbReference type="AlphaFoldDB" id="A0A2U3LMJ6"/>